<organism evidence="2 3">
    <name type="scientific">Thermomonospora umbrina</name>
    <dbReference type="NCBI Taxonomy" id="111806"/>
    <lineage>
        <taxon>Bacteria</taxon>
        <taxon>Bacillati</taxon>
        <taxon>Actinomycetota</taxon>
        <taxon>Actinomycetes</taxon>
        <taxon>Streptosporangiales</taxon>
        <taxon>Thermomonosporaceae</taxon>
        <taxon>Thermomonospora</taxon>
    </lineage>
</organism>
<sequence>MTQPEADVLHDTLRAYDHRFLDLDADDRRRLVRETRRLLGEGPGDDVRAALPSALRMRAFCIRHGLVDELERMIRDEVEGRREGAVVVGGRVYAVYPYLRGVPRQDADITGEVRAGHRLDAVGWQGERLRVRGWAALERVEAREVLTELILRERTAGTEHRFPTTPRDAGFEALLESAQVGMGRWDAYVAVTVHGISRQARFGGTREPSVRTEPMFRRIRLPEGPTAATAYFTEGGHLAIKVGGTRLPVPLRTRILRRLKPR</sequence>
<evidence type="ECO:0000313" key="2">
    <source>
        <dbReference type="EMBL" id="REE98968.1"/>
    </source>
</evidence>
<protein>
    <recommendedName>
        <fullName evidence="1">TarS/TarP linker domain-containing protein</fullName>
    </recommendedName>
</protein>
<comment type="caution">
    <text evidence="2">The sequence shown here is derived from an EMBL/GenBank/DDBJ whole genome shotgun (WGS) entry which is preliminary data.</text>
</comment>
<evidence type="ECO:0000313" key="3">
    <source>
        <dbReference type="Proteomes" id="UP000256661"/>
    </source>
</evidence>
<dbReference type="EMBL" id="QTTT01000001">
    <property type="protein sequence ID" value="REE98968.1"/>
    <property type="molecule type" value="Genomic_DNA"/>
</dbReference>
<feature type="domain" description="TarS/TarP linker" evidence="1">
    <location>
        <begin position="15"/>
        <end position="73"/>
    </location>
</feature>
<dbReference type="AlphaFoldDB" id="A0A3D9ST44"/>
<evidence type="ECO:0000259" key="1">
    <source>
        <dbReference type="Pfam" id="PF22181"/>
    </source>
</evidence>
<dbReference type="Proteomes" id="UP000256661">
    <property type="component" value="Unassembled WGS sequence"/>
</dbReference>
<name>A0A3D9ST44_9ACTN</name>
<dbReference type="RefSeq" id="WP_245974514.1">
    <property type="nucleotide sequence ID" value="NZ_QTTT01000001.1"/>
</dbReference>
<keyword evidence="3" id="KW-1185">Reference proteome</keyword>
<proteinExistence type="predicted"/>
<reference evidence="2 3" key="1">
    <citation type="submission" date="2018-08" db="EMBL/GenBank/DDBJ databases">
        <title>Sequencing the genomes of 1000 actinobacteria strains.</title>
        <authorList>
            <person name="Klenk H.-P."/>
        </authorList>
    </citation>
    <scope>NUCLEOTIDE SEQUENCE [LARGE SCALE GENOMIC DNA]</scope>
    <source>
        <strain evidence="2 3">DSM 43927</strain>
    </source>
</reference>
<dbReference type="InterPro" id="IPR054028">
    <property type="entry name" value="TarS/TarP_linker"/>
</dbReference>
<dbReference type="Pfam" id="PF22181">
    <property type="entry name" value="TarS_linker"/>
    <property type="match status" value="1"/>
</dbReference>
<gene>
    <name evidence="2" type="ORF">DFJ69_4466</name>
</gene>
<accession>A0A3D9ST44</accession>